<evidence type="ECO:0000313" key="7">
    <source>
        <dbReference type="Proteomes" id="UP001153709"/>
    </source>
</evidence>
<feature type="domain" description="Ig-like" evidence="5">
    <location>
        <begin position="37"/>
        <end position="112"/>
    </location>
</feature>
<dbReference type="PANTHER" id="PTHR21261:SF15">
    <property type="entry name" value="BEATEN PATH IIIA, ISOFORM D-RELATED"/>
    <property type="match status" value="1"/>
</dbReference>
<name>A0A9N9T514_DIABA</name>
<gene>
    <name evidence="6" type="ORF">DIABBA_LOCUS11630</name>
</gene>
<evidence type="ECO:0000256" key="4">
    <source>
        <dbReference type="SAM" id="SignalP"/>
    </source>
</evidence>
<dbReference type="Proteomes" id="UP001153709">
    <property type="component" value="Chromosome 8"/>
</dbReference>
<comment type="subcellular location">
    <subcellularLocation>
        <location evidence="1">Membrane</location>
        <topology evidence="1">Single-pass membrane protein</topology>
    </subcellularLocation>
</comment>
<evidence type="ECO:0000256" key="3">
    <source>
        <dbReference type="ARBA" id="ARBA00023157"/>
    </source>
</evidence>
<dbReference type="FunFam" id="2.60.40.10:FF:000437">
    <property type="entry name" value="Beat-IIIc, isoform A"/>
    <property type="match status" value="1"/>
</dbReference>
<dbReference type="PANTHER" id="PTHR21261">
    <property type="entry name" value="BEAT PROTEIN"/>
    <property type="match status" value="1"/>
</dbReference>
<dbReference type="InterPro" id="IPR007110">
    <property type="entry name" value="Ig-like_dom"/>
</dbReference>
<keyword evidence="2" id="KW-0472">Membrane</keyword>
<dbReference type="InterPro" id="IPR013162">
    <property type="entry name" value="CD80_C2-set"/>
</dbReference>
<keyword evidence="3" id="KW-1015">Disulfide bond</keyword>
<dbReference type="GO" id="GO:0016020">
    <property type="term" value="C:membrane"/>
    <property type="evidence" value="ECO:0007669"/>
    <property type="project" value="UniProtKB-SubCell"/>
</dbReference>
<dbReference type="Pfam" id="PF08205">
    <property type="entry name" value="C2-set_2"/>
    <property type="match status" value="1"/>
</dbReference>
<organism evidence="6 7">
    <name type="scientific">Diabrotica balteata</name>
    <name type="common">Banded cucumber beetle</name>
    <dbReference type="NCBI Taxonomy" id="107213"/>
    <lineage>
        <taxon>Eukaryota</taxon>
        <taxon>Metazoa</taxon>
        <taxon>Ecdysozoa</taxon>
        <taxon>Arthropoda</taxon>
        <taxon>Hexapoda</taxon>
        <taxon>Insecta</taxon>
        <taxon>Pterygota</taxon>
        <taxon>Neoptera</taxon>
        <taxon>Endopterygota</taxon>
        <taxon>Coleoptera</taxon>
        <taxon>Polyphaga</taxon>
        <taxon>Cucujiformia</taxon>
        <taxon>Chrysomeloidea</taxon>
        <taxon>Chrysomelidae</taxon>
        <taxon>Galerucinae</taxon>
        <taxon>Diabroticina</taxon>
        <taxon>Diabroticites</taxon>
        <taxon>Diabrotica</taxon>
    </lineage>
</organism>
<dbReference type="OrthoDB" id="6343941at2759"/>
<dbReference type="EMBL" id="OU898283">
    <property type="protein sequence ID" value="CAG9838796.1"/>
    <property type="molecule type" value="Genomic_DNA"/>
</dbReference>
<dbReference type="InterPro" id="IPR036179">
    <property type="entry name" value="Ig-like_dom_sf"/>
</dbReference>
<proteinExistence type="predicted"/>
<evidence type="ECO:0000313" key="6">
    <source>
        <dbReference type="EMBL" id="CAG9838796.1"/>
    </source>
</evidence>
<sequence>MLKYVCAIAIVLLLSTNCKADDDYTVKITVPRYVNVGDNVTLYCEYRPDNIYSVKWYMGQYEIFRFTPNEDPPVNVFPLNGVSIDINNSLSNKLVLKNLESRATGRYVCEVSWEAPSFKTAMRGQLMHIVEKPEGEVDLTIDNEKATCTTPPIRPRPNIIWFLNGVQNSGGTPPRTKQNDRDLKNFSSLFTLKGGKETYDNANLTCVVQIGDVYKAQKSITL</sequence>
<accession>A0A9N9T514</accession>
<evidence type="ECO:0000256" key="1">
    <source>
        <dbReference type="ARBA" id="ARBA00004167"/>
    </source>
</evidence>
<protein>
    <recommendedName>
        <fullName evidence="5">Ig-like domain-containing protein</fullName>
    </recommendedName>
</protein>
<feature type="signal peptide" evidence="4">
    <location>
        <begin position="1"/>
        <end position="20"/>
    </location>
</feature>
<dbReference type="SMART" id="SM00409">
    <property type="entry name" value="IG"/>
    <property type="match status" value="1"/>
</dbReference>
<dbReference type="SUPFAM" id="SSF48726">
    <property type="entry name" value="Immunoglobulin"/>
    <property type="match status" value="2"/>
</dbReference>
<feature type="domain" description="Ig-like" evidence="5">
    <location>
        <begin position="116"/>
        <end position="221"/>
    </location>
</feature>
<keyword evidence="4" id="KW-0732">Signal</keyword>
<dbReference type="Gene3D" id="2.60.40.10">
    <property type="entry name" value="Immunoglobulins"/>
    <property type="match status" value="2"/>
</dbReference>
<evidence type="ECO:0000256" key="2">
    <source>
        <dbReference type="ARBA" id="ARBA00023136"/>
    </source>
</evidence>
<keyword evidence="7" id="KW-1185">Reference proteome</keyword>
<dbReference type="InterPro" id="IPR003599">
    <property type="entry name" value="Ig_sub"/>
</dbReference>
<feature type="chain" id="PRO_5040125920" description="Ig-like domain-containing protein" evidence="4">
    <location>
        <begin position="21"/>
        <end position="222"/>
    </location>
</feature>
<dbReference type="InterPro" id="IPR013783">
    <property type="entry name" value="Ig-like_fold"/>
</dbReference>
<evidence type="ECO:0000259" key="5">
    <source>
        <dbReference type="PROSITE" id="PS50835"/>
    </source>
</evidence>
<dbReference type="PROSITE" id="PS50835">
    <property type="entry name" value="IG_LIKE"/>
    <property type="match status" value="2"/>
</dbReference>
<reference evidence="6" key="1">
    <citation type="submission" date="2022-01" db="EMBL/GenBank/DDBJ databases">
        <authorList>
            <person name="King R."/>
        </authorList>
    </citation>
    <scope>NUCLEOTIDE SEQUENCE</scope>
</reference>
<dbReference type="AlphaFoldDB" id="A0A9N9T514"/>